<feature type="binding site" evidence="11">
    <location>
        <position position="86"/>
    </location>
    <ligand>
        <name>UMP</name>
        <dbReference type="ChEBI" id="CHEBI:57865"/>
    </ligand>
</feature>
<keyword evidence="5 11" id="KW-0808">Transferase</keyword>
<feature type="binding site" evidence="11">
    <location>
        <begin position="147"/>
        <end position="154"/>
    </location>
    <ligand>
        <name>UMP</name>
        <dbReference type="ChEBI" id="CHEBI:57865"/>
    </ligand>
</feature>
<dbReference type="GO" id="GO:0005524">
    <property type="term" value="F:ATP binding"/>
    <property type="evidence" value="ECO:0007669"/>
    <property type="project" value="UniProtKB-KW"/>
</dbReference>
<comment type="subunit">
    <text evidence="11">Homohexamer.</text>
</comment>
<comment type="similarity">
    <text evidence="3 11">Belongs to the UMP kinase family.</text>
</comment>
<organism evidence="13 14">
    <name type="scientific">Thermus aquaticus</name>
    <dbReference type="NCBI Taxonomy" id="271"/>
    <lineage>
        <taxon>Bacteria</taxon>
        <taxon>Thermotogati</taxon>
        <taxon>Deinococcota</taxon>
        <taxon>Deinococci</taxon>
        <taxon>Thermales</taxon>
        <taxon>Thermaceae</taxon>
        <taxon>Thermus</taxon>
    </lineage>
</organism>
<keyword evidence="4 11" id="KW-0963">Cytoplasm</keyword>
<dbReference type="FunFam" id="3.40.1160.10:FF:000001">
    <property type="entry name" value="Uridylate kinase"/>
    <property type="match status" value="1"/>
</dbReference>
<keyword evidence="9 11" id="KW-0665">Pyrimidine biosynthesis</keyword>
<dbReference type="HAMAP" id="MF_01220_B">
    <property type="entry name" value="PyrH_B"/>
    <property type="match status" value="1"/>
</dbReference>
<dbReference type="UniPathway" id="UPA00159">
    <property type="reaction ID" value="UER00275"/>
</dbReference>
<evidence type="ECO:0000256" key="2">
    <source>
        <dbReference type="ARBA" id="ARBA00004791"/>
    </source>
</evidence>
<dbReference type="EMBL" id="LHCI01000106">
    <property type="protein sequence ID" value="KOX91039.1"/>
    <property type="molecule type" value="Genomic_DNA"/>
</dbReference>
<evidence type="ECO:0000259" key="12">
    <source>
        <dbReference type="Pfam" id="PF00696"/>
    </source>
</evidence>
<gene>
    <name evidence="11 13" type="primary">pyrH</name>
    <name evidence="13" type="ORF">BVI061214_02243</name>
</gene>
<reference evidence="14" key="1">
    <citation type="submission" date="2015-07" db="EMBL/GenBank/DDBJ databases">
        <authorList>
            <person name="Zylicz-Stachula A."/>
            <person name="Jezewska-Frackowiak J."/>
            <person name="Czajkowska E."/>
            <person name="Skowron P.M."/>
        </authorList>
    </citation>
    <scope>NUCLEOTIDE SEQUENCE [LARGE SCALE GENOMIC DNA]</scope>
    <source>
        <strain evidence="14">ATCC 25104 / DSM 625 / JCM 10724 / NBRC 103206 / NCIMB 11243 / YT-1</strain>
    </source>
</reference>
<proteinExistence type="inferred from homology"/>
<dbReference type="NCBIfam" id="TIGR02075">
    <property type="entry name" value="pyrH_bact"/>
    <property type="match status" value="1"/>
</dbReference>
<evidence type="ECO:0000256" key="8">
    <source>
        <dbReference type="ARBA" id="ARBA00022840"/>
    </source>
</evidence>
<comment type="caution">
    <text evidence="11">Lacks conserved residue(s) required for the propagation of feature annotation.</text>
</comment>
<dbReference type="InterPro" id="IPR015963">
    <property type="entry name" value="Uridylate_kinase_bac"/>
</dbReference>
<comment type="activity regulation">
    <text evidence="11">Inhibited by UTP.</text>
</comment>
<dbReference type="PATRIC" id="fig|271.14.peg.2318"/>
<protein>
    <recommendedName>
        <fullName evidence="11">Uridylate kinase</fullName>
        <shortName evidence="11">UK</shortName>
        <ecNumber evidence="11">2.7.4.22</ecNumber>
    </recommendedName>
    <alternativeName>
        <fullName evidence="11">Uridine monophosphate kinase</fullName>
        <shortName evidence="11">UMP kinase</shortName>
        <shortName evidence="11">UMPK</shortName>
    </alternativeName>
</protein>
<comment type="pathway">
    <text evidence="2 11">Pyrimidine metabolism; CTP biosynthesis via de novo pathway; UDP from UMP (UMPK route): step 1/1.</text>
</comment>
<dbReference type="GO" id="GO:0044210">
    <property type="term" value="P:'de novo' CTP biosynthetic process"/>
    <property type="evidence" value="ECO:0007669"/>
    <property type="project" value="UniProtKB-UniRule"/>
</dbReference>
<feature type="binding site" evidence="11">
    <location>
        <position position="175"/>
    </location>
    <ligand>
        <name>ATP</name>
        <dbReference type="ChEBI" id="CHEBI:30616"/>
    </ligand>
</feature>
<evidence type="ECO:0000313" key="13">
    <source>
        <dbReference type="EMBL" id="KOX91039.1"/>
    </source>
</evidence>
<evidence type="ECO:0000313" key="14">
    <source>
        <dbReference type="Proteomes" id="UP000037685"/>
    </source>
</evidence>
<evidence type="ECO:0000256" key="7">
    <source>
        <dbReference type="ARBA" id="ARBA00022777"/>
    </source>
</evidence>
<dbReference type="Gene3D" id="3.40.1160.10">
    <property type="entry name" value="Acetylglutamate kinase-like"/>
    <property type="match status" value="1"/>
</dbReference>
<feature type="binding site" evidence="11">
    <location>
        <begin position="26"/>
        <end position="29"/>
    </location>
    <ligand>
        <name>ATP</name>
        <dbReference type="ChEBI" id="CHEBI:30616"/>
    </ligand>
</feature>
<dbReference type="EC" id="2.7.4.22" evidence="11"/>
<dbReference type="GO" id="GO:0005737">
    <property type="term" value="C:cytoplasm"/>
    <property type="evidence" value="ECO:0007669"/>
    <property type="project" value="UniProtKB-SubCell"/>
</dbReference>
<evidence type="ECO:0000256" key="9">
    <source>
        <dbReference type="ARBA" id="ARBA00022975"/>
    </source>
</evidence>
<feature type="binding site" evidence="11">
    <location>
        <position position="181"/>
    </location>
    <ligand>
        <name>ATP</name>
        <dbReference type="ChEBI" id="CHEBI:30616"/>
    </ligand>
</feature>
<evidence type="ECO:0000256" key="3">
    <source>
        <dbReference type="ARBA" id="ARBA00007614"/>
    </source>
</evidence>
<sequence length="250" mass="26972">MEAAGALQKRAPVFLKAMKYKRVLLKLSGEFLTSNGFGIEPEATQALAREIKAAYETGVQLAIVIGAGNLWRGARQGVGMDRATADYIGMLATIMNALALQDALEALSIPTRVQTALTITQVAEPYIRRRALRHLEKERIVIFGGGTGNPFFSTDTAAALRALEVGAEVVLMAKNKVDGVYSDDPRKNPEAVRFDELGYLDVLNRGLQVMDTTAITLCMEAGLPIVVFDIFKPGALVGIIQGEKVGTLIH</sequence>
<evidence type="ECO:0000256" key="10">
    <source>
        <dbReference type="ARBA" id="ARBA00047767"/>
    </source>
</evidence>
<dbReference type="InterPro" id="IPR036393">
    <property type="entry name" value="AceGlu_kinase-like_sf"/>
</dbReference>
<dbReference type="InterPro" id="IPR011817">
    <property type="entry name" value="Uridylate_kinase"/>
</dbReference>
<feature type="binding site" evidence="11">
    <location>
        <position position="68"/>
    </location>
    <ligand>
        <name>ATP</name>
        <dbReference type="ChEBI" id="CHEBI:30616"/>
    </ligand>
</feature>
<dbReference type="PANTHER" id="PTHR42833:SF4">
    <property type="entry name" value="URIDYLATE KINASE PUMPKIN, CHLOROPLASTIC"/>
    <property type="match status" value="1"/>
</dbReference>
<evidence type="ECO:0000256" key="6">
    <source>
        <dbReference type="ARBA" id="ARBA00022741"/>
    </source>
</evidence>
<feature type="binding site" evidence="11">
    <location>
        <position position="184"/>
    </location>
    <ligand>
        <name>ATP</name>
        <dbReference type="ChEBI" id="CHEBI:30616"/>
    </ligand>
</feature>
<keyword evidence="7 11" id="KW-0418">Kinase</keyword>
<dbReference type="CDD" id="cd04254">
    <property type="entry name" value="AAK_UMPK-PyrH-Ec"/>
    <property type="match status" value="1"/>
</dbReference>
<dbReference type="InterPro" id="IPR001048">
    <property type="entry name" value="Asp/Glu/Uridylate_kinase"/>
</dbReference>
<accession>A0A0M9AFP4</accession>
<keyword evidence="8 11" id="KW-0067">ATP-binding</keyword>
<comment type="subcellular location">
    <subcellularLocation>
        <location evidence="1 11">Cytoplasm</location>
    </subcellularLocation>
</comment>
<dbReference type="GO" id="GO:0033862">
    <property type="term" value="F:UMP kinase activity"/>
    <property type="evidence" value="ECO:0007669"/>
    <property type="project" value="UniProtKB-EC"/>
</dbReference>
<evidence type="ECO:0000256" key="5">
    <source>
        <dbReference type="ARBA" id="ARBA00022679"/>
    </source>
</evidence>
<feature type="binding site" evidence="11">
    <location>
        <position position="72"/>
    </location>
    <ligand>
        <name>ATP</name>
        <dbReference type="ChEBI" id="CHEBI:30616"/>
    </ligand>
</feature>
<evidence type="ECO:0000256" key="11">
    <source>
        <dbReference type="HAMAP-Rule" id="MF_01220"/>
    </source>
</evidence>
<dbReference type="GO" id="GO:0006225">
    <property type="term" value="P:UDP biosynthetic process"/>
    <property type="evidence" value="ECO:0007669"/>
    <property type="project" value="TreeGrafter"/>
</dbReference>
<dbReference type="AlphaFoldDB" id="A0A0M9AFP4"/>
<evidence type="ECO:0000256" key="1">
    <source>
        <dbReference type="ARBA" id="ARBA00004496"/>
    </source>
</evidence>
<dbReference type="Pfam" id="PF00696">
    <property type="entry name" value="AA_kinase"/>
    <property type="match status" value="1"/>
</dbReference>
<feature type="domain" description="Aspartate/glutamate/uridylate kinase" evidence="12">
    <location>
        <begin position="21"/>
        <end position="229"/>
    </location>
</feature>
<evidence type="ECO:0000256" key="4">
    <source>
        <dbReference type="ARBA" id="ARBA00022490"/>
    </source>
</evidence>
<comment type="caution">
    <text evidence="13">The sequence shown here is derived from an EMBL/GenBank/DDBJ whole genome shotgun (WGS) entry which is preliminary data.</text>
</comment>
<name>A0A0M9AFP4_THEAQ</name>
<dbReference type="SUPFAM" id="SSF53633">
    <property type="entry name" value="Carbamate kinase-like"/>
    <property type="match status" value="1"/>
</dbReference>
<comment type="function">
    <text evidence="11">Catalyzes the reversible phosphorylation of UMP to UDP.</text>
</comment>
<dbReference type="PANTHER" id="PTHR42833">
    <property type="entry name" value="URIDYLATE KINASE"/>
    <property type="match status" value="1"/>
</dbReference>
<dbReference type="Proteomes" id="UP000037685">
    <property type="component" value="Unassembled WGS sequence"/>
</dbReference>
<dbReference type="PIRSF" id="PIRSF005650">
    <property type="entry name" value="Uridylate_kin"/>
    <property type="match status" value="1"/>
</dbReference>
<comment type="catalytic activity">
    <reaction evidence="10 11">
        <text>UMP + ATP = UDP + ADP</text>
        <dbReference type="Rhea" id="RHEA:24400"/>
        <dbReference type="ChEBI" id="CHEBI:30616"/>
        <dbReference type="ChEBI" id="CHEBI:57865"/>
        <dbReference type="ChEBI" id="CHEBI:58223"/>
        <dbReference type="ChEBI" id="CHEBI:456216"/>
        <dbReference type="EC" id="2.7.4.22"/>
    </reaction>
</comment>
<keyword evidence="6 11" id="KW-0547">Nucleotide-binding</keyword>